<reference evidence="1" key="2">
    <citation type="journal article" date="2015" name="Data Brief">
        <title>Shoot transcriptome of the giant reed, Arundo donax.</title>
        <authorList>
            <person name="Barrero R.A."/>
            <person name="Guerrero F.D."/>
            <person name="Moolhuijzen P."/>
            <person name="Goolsby J.A."/>
            <person name="Tidwell J."/>
            <person name="Bellgard S.E."/>
            <person name="Bellgard M.I."/>
        </authorList>
    </citation>
    <scope>NUCLEOTIDE SEQUENCE</scope>
    <source>
        <tissue evidence="1">Shoot tissue taken approximately 20 cm above the soil surface</tissue>
    </source>
</reference>
<organism evidence="1">
    <name type="scientific">Arundo donax</name>
    <name type="common">Giant reed</name>
    <name type="synonym">Donax arundinaceus</name>
    <dbReference type="NCBI Taxonomy" id="35708"/>
    <lineage>
        <taxon>Eukaryota</taxon>
        <taxon>Viridiplantae</taxon>
        <taxon>Streptophyta</taxon>
        <taxon>Embryophyta</taxon>
        <taxon>Tracheophyta</taxon>
        <taxon>Spermatophyta</taxon>
        <taxon>Magnoliopsida</taxon>
        <taxon>Liliopsida</taxon>
        <taxon>Poales</taxon>
        <taxon>Poaceae</taxon>
        <taxon>PACMAD clade</taxon>
        <taxon>Arundinoideae</taxon>
        <taxon>Arundineae</taxon>
        <taxon>Arundo</taxon>
    </lineage>
</organism>
<sequence length="16" mass="1971">MRVHGKYLKIHNCKED</sequence>
<dbReference type="EMBL" id="GBRH01260857">
    <property type="protein sequence ID" value="JAD37038.1"/>
    <property type="molecule type" value="Transcribed_RNA"/>
</dbReference>
<accession>A0A0A8ZH75</accession>
<proteinExistence type="predicted"/>
<name>A0A0A8ZH75_ARUDO</name>
<protein>
    <submittedName>
        <fullName evidence="1">Uncharacterized protein</fullName>
    </submittedName>
</protein>
<reference evidence="1" key="1">
    <citation type="submission" date="2014-09" db="EMBL/GenBank/DDBJ databases">
        <authorList>
            <person name="Magalhaes I.L.F."/>
            <person name="Oliveira U."/>
            <person name="Santos F.R."/>
            <person name="Vidigal T.H.D.A."/>
            <person name="Brescovit A.D."/>
            <person name="Santos A.J."/>
        </authorList>
    </citation>
    <scope>NUCLEOTIDE SEQUENCE</scope>
    <source>
        <tissue evidence="1">Shoot tissue taken approximately 20 cm above the soil surface</tissue>
    </source>
</reference>
<evidence type="ECO:0000313" key="1">
    <source>
        <dbReference type="EMBL" id="JAD37038.1"/>
    </source>
</evidence>
<dbReference type="AlphaFoldDB" id="A0A0A8ZH75"/>